<dbReference type="GO" id="GO:0005509">
    <property type="term" value="F:calcium ion binding"/>
    <property type="evidence" value="ECO:0007669"/>
    <property type="project" value="InterPro"/>
</dbReference>
<keyword evidence="3" id="KW-1185">Reference proteome</keyword>
<dbReference type="Proteomes" id="UP000236197">
    <property type="component" value="Unassembled WGS sequence"/>
</dbReference>
<dbReference type="EMBL" id="PPEK01000007">
    <property type="protein sequence ID" value="PNV67625.1"/>
    <property type="molecule type" value="Genomic_DNA"/>
</dbReference>
<proteinExistence type="predicted"/>
<dbReference type="AlphaFoldDB" id="A0A2K2UBC1"/>
<evidence type="ECO:0000313" key="2">
    <source>
        <dbReference type="EMBL" id="PNV67625.1"/>
    </source>
</evidence>
<feature type="signal peptide" evidence="1">
    <location>
        <begin position="1"/>
        <end position="25"/>
    </location>
</feature>
<comment type="caution">
    <text evidence="2">The sequence shown here is derived from an EMBL/GenBank/DDBJ whole genome shotgun (WGS) entry which is preliminary data.</text>
</comment>
<dbReference type="RefSeq" id="WP_103265136.1">
    <property type="nucleotide sequence ID" value="NZ_CABMLE010000007.1"/>
</dbReference>
<evidence type="ECO:0008006" key="4">
    <source>
        <dbReference type="Google" id="ProtNLM"/>
    </source>
</evidence>
<dbReference type="InterPro" id="IPR028974">
    <property type="entry name" value="TSP_type-3_rpt"/>
</dbReference>
<organism evidence="2 3">
    <name type="scientific">Enteroscipio rubneri</name>
    <dbReference type="NCBI Taxonomy" id="2070686"/>
    <lineage>
        <taxon>Bacteria</taxon>
        <taxon>Bacillati</taxon>
        <taxon>Actinomycetota</taxon>
        <taxon>Coriobacteriia</taxon>
        <taxon>Eggerthellales</taxon>
        <taxon>Eggerthellaceae</taxon>
        <taxon>Enteroscipio</taxon>
    </lineage>
</organism>
<name>A0A2K2UBC1_9ACTN</name>
<gene>
    <name evidence="2" type="ORF">C2L71_07420</name>
</gene>
<sequence>MKKKMIACAALVVLAVLAVPNIAFATAGSAVLGQTTPAMQERQGFVSAFSQVIAQIIDERPGAACAGYVDADGDGVCDSCGLAPTGRHHRDFVDADGDGVCDNYASGACPGCEGYADADGDGVCDNYGSNARGGCGRASDADNYGSGSGCGPARGHHGRGC</sequence>
<feature type="chain" id="PRO_5014375911" description="Thrombospondin" evidence="1">
    <location>
        <begin position="26"/>
        <end position="161"/>
    </location>
</feature>
<keyword evidence="1" id="KW-0732">Signal</keyword>
<evidence type="ECO:0000313" key="3">
    <source>
        <dbReference type="Proteomes" id="UP000236197"/>
    </source>
</evidence>
<protein>
    <recommendedName>
        <fullName evidence="4">Thrombospondin</fullName>
    </recommendedName>
</protein>
<evidence type="ECO:0000256" key="1">
    <source>
        <dbReference type="SAM" id="SignalP"/>
    </source>
</evidence>
<dbReference type="Gene3D" id="4.10.1080.10">
    <property type="entry name" value="TSP type-3 repeat"/>
    <property type="match status" value="1"/>
</dbReference>
<dbReference type="OrthoDB" id="3177398at2"/>
<accession>A0A2K2UBC1</accession>
<reference evidence="3" key="1">
    <citation type="submission" date="2018-01" db="EMBL/GenBank/DDBJ databases">
        <title>Rubneribacter badeniensis gen. nov., sp. nov., and Colonibacter rubneri, gen. nov., sp. nov., WGS of new members of the Eggerthellaceae.</title>
        <authorList>
            <person name="Danylec N."/>
            <person name="Stoll D.A."/>
            <person name="Doetsch A."/>
            <person name="Kulling S.E."/>
            <person name="Huch M."/>
        </authorList>
    </citation>
    <scope>NUCLEOTIDE SEQUENCE [LARGE SCALE GENOMIC DNA]</scope>
    <source>
        <strain evidence="3">ResAG-96</strain>
    </source>
</reference>